<proteinExistence type="predicted"/>
<keyword evidence="2" id="KW-1185">Reference proteome</keyword>
<comment type="caution">
    <text evidence="1">The sequence shown here is derived from an EMBL/GenBank/DDBJ whole genome shotgun (WGS) entry which is preliminary data.</text>
</comment>
<dbReference type="EMBL" id="MU971354">
    <property type="protein sequence ID" value="KAK9238642.1"/>
    <property type="molecule type" value="Genomic_DNA"/>
</dbReference>
<gene>
    <name evidence="1" type="ORF">V1525DRAFT_101138</name>
</gene>
<accession>A0ACC3T704</accession>
<reference evidence="2" key="1">
    <citation type="journal article" date="2024" name="Front. Bioeng. Biotechnol.">
        <title>Genome-scale model development and genomic sequencing of the oleaginous clade Lipomyces.</title>
        <authorList>
            <person name="Czajka J.J."/>
            <person name="Han Y."/>
            <person name="Kim J."/>
            <person name="Mondo S.J."/>
            <person name="Hofstad B.A."/>
            <person name="Robles A."/>
            <person name="Haridas S."/>
            <person name="Riley R."/>
            <person name="LaButti K."/>
            <person name="Pangilinan J."/>
            <person name="Andreopoulos W."/>
            <person name="Lipzen A."/>
            <person name="Yan J."/>
            <person name="Wang M."/>
            <person name="Ng V."/>
            <person name="Grigoriev I.V."/>
            <person name="Spatafora J.W."/>
            <person name="Magnuson J.K."/>
            <person name="Baker S.E."/>
            <person name="Pomraning K.R."/>
        </authorList>
    </citation>
    <scope>NUCLEOTIDE SEQUENCE [LARGE SCALE GENOMIC DNA]</scope>
    <source>
        <strain evidence="2">CBS 7786</strain>
    </source>
</reference>
<sequence length="409" mass="46320">MHDAHPVKMNIDAQNDGYCTSKYFCRQDRISLDSRSGVKESVARHSFTMNTPGQRRRSLQDPQSLTVQNYANTNLLGRYAREYDLAALPRRSILRSNSKLLGLNFKPLYRHAHSRLPTPITNRNNCISRACTRPFKESVRGSRIPVLSPKSAKGSNTPTVNQLPNAHLDRKRVSFSNHVRVLTFRKVENDRSGQLTDMPRAWISRGWTHWQKPSASRIGRRSQVNTKKHNQYVNKNDGRCGGVVRRLSSIQETQDILSNYTAPAITPISSKPQDEYERQGDSRPTWMDVEHYRGPGPVIESAETKQHNYDNETTQGRCGMRISAGYTTETQVSSDSDDVRSDQRSNGTADNDTIVKSGSTPVTILLSWTNVETIERTNSRTFSFLLKFILFYIAVTSYLVSILGSCENC</sequence>
<evidence type="ECO:0000313" key="2">
    <source>
        <dbReference type="Proteomes" id="UP001433508"/>
    </source>
</evidence>
<protein>
    <submittedName>
        <fullName evidence="1">Uncharacterized protein</fullName>
    </submittedName>
</protein>
<evidence type="ECO:0000313" key="1">
    <source>
        <dbReference type="EMBL" id="KAK9238642.1"/>
    </source>
</evidence>
<dbReference type="Proteomes" id="UP001433508">
    <property type="component" value="Unassembled WGS sequence"/>
</dbReference>
<organism evidence="1 2">
    <name type="scientific">Lipomyces kononenkoae</name>
    <name type="common">Yeast</name>
    <dbReference type="NCBI Taxonomy" id="34357"/>
    <lineage>
        <taxon>Eukaryota</taxon>
        <taxon>Fungi</taxon>
        <taxon>Dikarya</taxon>
        <taxon>Ascomycota</taxon>
        <taxon>Saccharomycotina</taxon>
        <taxon>Lipomycetes</taxon>
        <taxon>Lipomycetales</taxon>
        <taxon>Lipomycetaceae</taxon>
        <taxon>Lipomyces</taxon>
    </lineage>
</organism>
<name>A0ACC3T704_LIPKO</name>